<sequence>MSPVRKCQGFSNTNATLQVQTLKVDRLPWRRQLFNSRKKTTSNTSYSPFSLFTNVRSPKMGHKYKSAVPLANCVNFRALLSYSLCIVWGFLYTLPSTMIHKMSHGVHI</sequence>
<proteinExistence type="predicted"/>
<dbReference type="Proteomes" id="UP000294933">
    <property type="component" value="Unassembled WGS sequence"/>
</dbReference>
<name>A0A4Y7PT00_9AGAM</name>
<accession>A0A4Y7PT00</accession>
<dbReference type="EMBL" id="ML170207">
    <property type="protein sequence ID" value="TDL18533.1"/>
    <property type="molecule type" value="Genomic_DNA"/>
</dbReference>
<keyword evidence="1" id="KW-0812">Transmembrane</keyword>
<evidence type="ECO:0000256" key="1">
    <source>
        <dbReference type="SAM" id="Phobius"/>
    </source>
</evidence>
<dbReference type="AlphaFoldDB" id="A0A4Y7PT00"/>
<evidence type="ECO:0000313" key="3">
    <source>
        <dbReference type="Proteomes" id="UP000294933"/>
    </source>
</evidence>
<protein>
    <submittedName>
        <fullName evidence="2">Uncharacterized protein</fullName>
    </submittedName>
</protein>
<reference evidence="2 3" key="1">
    <citation type="submission" date="2018-06" db="EMBL/GenBank/DDBJ databases">
        <title>A transcriptomic atlas of mushroom development highlights an independent origin of complex multicellularity.</title>
        <authorList>
            <consortium name="DOE Joint Genome Institute"/>
            <person name="Krizsan K."/>
            <person name="Almasi E."/>
            <person name="Merenyi Z."/>
            <person name="Sahu N."/>
            <person name="Viragh M."/>
            <person name="Koszo T."/>
            <person name="Mondo S."/>
            <person name="Kiss B."/>
            <person name="Balint B."/>
            <person name="Kues U."/>
            <person name="Barry K."/>
            <person name="Hegedus J.C."/>
            <person name="Henrissat B."/>
            <person name="Johnson J."/>
            <person name="Lipzen A."/>
            <person name="Ohm R."/>
            <person name="Nagy I."/>
            <person name="Pangilinan J."/>
            <person name="Yan J."/>
            <person name="Xiong Y."/>
            <person name="Grigoriev I.V."/>
            <person name="Hibbett D.S."/>
            <person name="Nagy L.G."/>
        </authorList>
    </citation>
    <scope>NUCLEOTIDE SEQUENCE [LARGE SCALE GENOMIC DNA]</scope>
    <source>
        <strain evidence="2 3">SZMC22713</strain>
    </source>
</reference>
<dbReference type="VEuPathDB" id="FungiDB:BD410DRAFT_498575"/>
<keyword evidence="1" id="KW-0472">Membrane</keyword>
<keyword evidence="3" id="KW-1185">Reference proteome</keyword>
<evidence type="ECO:0000313" key="2">
    <source>
        <dbReference type="EMBL" id="TDL18533.1"/>
    </source>
</evidence>
<keyword evidence="1" id="KW-1133">Transmembrane helix</keyword>
<gene>
    <name evidence="2" type="ORF">BD410DRAFT_498575</name>
</gene>
<feature type="transmembrane region" description="Helical" evidence="1">
    <location>
        <begin position="74"/>
        <end position="94"/>
    </location>
</feature>
<organism evidence="2 3">
    <name type="scientific">Rickenella mellea</name>
    <dbReference type="NCBI Taxonomy" id="50990"/>
    <lineage>
        <taxon>Eukaryota</taxon>
        <taxon>Fungi</taxon>
        <taxon>Dikarya</taxon>
        <taxon>Basidiomycota</taxon>
        <taxon>Agaricomycotina</taxon>
        <taxon>Agaricomycetes</taxon>
        <taxon>Hymenochaetales</taxon>
        <taxon>Rickenellaceae</taxon>
        <taxon>Rickenella</taxon>
    </lineage>
</organism>